<protein>
    <submittedName>
        <fullName evidence="2">Helix-turn-helix domain-containing protein</fullName>
    </submittedName>
</protein>
<dbReference type="RefSeq" id="WP_073376598.1">
    <property type="nucleotide sequence ID" value="NZ_FQZK01000003.1"/>
</dbReference>
<dbReference type="AlphaFoldDB" id="A0A1M6FIT1"/>
<dbReference type="Pfam" id="PF19054">
    <property type="entry name" value="DUF5753"/>
    <property type="match status" value="1"/>
</dbReference>
<dbReference type="SMART" id="SM00530">
    <property type="entry name" value="HTH_XRE"/>
    <property type="match status" value="1"/>
</dbReference>
<dbReference type="InterPro" id="IPR001387">
    <property type="entry name" value="Cro/C1-type_HTH"/>
</dbReference>
<evidence type="ECO:0000259" key="1">
    <source>
        <dbReference type="SMART" id="SM00530"/>
    </source>
</evidence>
<evidence type="ECO:0000313" key="2">
    <source>
        <dbReference type="EMBL" id="SHI97573.1"/>
    </source>
</evidence>
<evidence type="ECO:0000313" key="3">
    <source>
        <dbReference type="Proteomes" id="UP000184452"/>
    </source>
</evidence>
<dbReference type="Gene3D" id="1.10.260.40">
    <property type="entry name" value="lambda repressor-like DNA-binding domains"/>
    <property type="match status" value="1"/>
</dbReference>
<feature type="domain" description="HTH cro/C1-type" evidence="1">
    <location>
        <begin position="18"/>
        <end position="73"/>
    </location>
</feature>
<sequence length="272" mass="29832">MGVNTVLPSAVWLPFGARILRARSDKGLSRAELAATVGVSDDKLGEVEGARCRPARSLVERVDNALGTEHQLVDAWAVALQAEAFPNEFGDLRELTVHAPQVWETQPVVIPPFLRTREYSWAVLRPSYFDLSDAEVEAMVEEEMTLRAAMTGPDGPTLRVVLNETVLRRPQGGAAVLNAQRDFLADLVSAGIVRLGMIPEDSPRHPELGGPFRLLEYGDRAPIVYAFAAQDGELITESEQVMRCSMVRDAIEEVTVELTADSEVLSARWPEG</sequence>
<dbReference type="Pfam" id="PF13560">
    <property type="entry name" value="HTH_31"/>
    <property type="match status" value="1"/>
</dbReference>
<keyword evidence="3" id="KW-1185">Reference proteome</keyword>
<gene>
    <name evidence="2" type="ORF">SAMN05421803_10343</name>
</gene>
<dbReference type="STRING" id="758803.SAMN05421803_10343"/>
<organism evidence="2 3">
    <name type="scientific">Nocardiopsis flavescens</name>
    <dbReference type="NCBI Taxonomy" id="758803"/>
    <lineage>
        <taxon>Bacteria</taxon>
        <taxon>Bacillati</taxon>
        <taxon>Actinomycetota</taxon>
        <taxon>Actinomycetes</taxon>
        <taxon>Streptosporangiales</taxon>
        <taxon>Nocardiopsidaceae</taxon>
        <taxon>Nocardiopsis</taxon>
    </lineage>
</organism>
<reference evidence="2 3" key="1">
    <citation type="submission" date="2016-11" db="EMBL/GenBank/DDBJ databases">
        <authorList>
            <person name="Jaros S."/>
            <person name="Januszkiewicz K."/>
            <person name="Wedrychowicz H."/>
        </authorList>
    </citation>
    <scope>NUCLEOTIDE SEQUENCE [LARGE SCALE GENOMIC DNA]</scope>
    <source>
        <strain evidence="2 3">CGMCC 4.5723</strain>
    </source>
</reference>
<dbReference type="OrthoDB" id="2897536at2"/>
<accession>A0A1M6FIT1</accession>
<dbReference type="GO" id="GO:0003677">
    <property type="term" value="F:DNA binding"/>
    <property type="evidence" value="ECO:0007669"/>
    <property type="project" value="InterPro"/>
</dbReference>
<dbReference type="EMBL" id="FQZK01000003">
    <property type="protein sequence ID" value="SHI97573.1"/>
    <property type="molecule type" value="Genomic_DNA"/>
</dbReference>
<dbReference type="Proteomes" id="UP000184452">
    <property type="component" value="Unassembled WGS sequence"/>
</dbReference>
<proteinExistence type="predicted"/>
<dbReference type="CDD" id="cd00093">
    <property type="entry name" value="HTH_XRE"/>
    <property type="match status" value="1"/>
</dbReference>
<name>A0A1M6FIT1_9ACTN</name>
<dbReference type="SUPFAM" id="SSF47413">
    <property type="entry name" value="lambda repressor-like DNA-binding domains"/>
    <property type="match status" value="1"/>
</dbReference>
<dbReference type="InterPro" id="IPR043917">
    <property type="entry name" value="DUF5753"/>
</dbReference>
<dbReference type="InterPro" id="IPR010982">
    <property type="entry name" value="Lambda_DNA-bd_dom_sf"/>
</dbReference>